<name>A0A7J8H2D1_ROUAE</name>
<dbReference type="GO" id="GO:0005886">
    <property type="term" value="C:plasma membrane"/>
    <property type="evidence" value="ECO:0007669"/>
    <property type="project" value="TreeGrafter"/>
</dbReference>
<evidence type="ECO:0000313" key="8">
    <source>
        <dbReference type="Proteomes" id="UP000593571"/>
    </source>
</evidence>
<evidence type="ECO:0000256" key="1">
    <source>
        <dbReference type="ARBA" id="ARBA00004141"/>
    </source>
</evidence>
<keyword evidence="3 6" id="KW-0812">Transmembrane</keyword>
<comment type="subcellular location">
    <subcellularLocation>
        <location evidence="1">Membrane</location>
        <topology evidence="1">Multi-pass membrane protein</topology>
    </subcellularLocation>
</comment>
<feature type="transmembrane region" description="Helical" evidence="6">
    <location>
        <begin position="78"/>
        <end position="102"/>
    </location>
</feature>
<organism evidence="7 8">
    <name type="scientific">Rousettus aegyptiacus</name>
    <name type="common">Egyptian fruit bat</name>
    <name type="synonym">Pteropus aegyptiacus</name>
    <dbReference type="NCBI Taxonomy" id="9407"/>
    <lineage>
        <taxon>Eukaryota</taxon>
        <taxon>Metazoa</taxon>
        <taxon>Chordata</taxon>
        <taxon>Craniata</taxon>
        <taxon>Vertebrata</taxon>
        <taxon>Euteleostomi</taxon>
        <taxon>Mammalia</taxon>
        <taxon>Eutheria</taxon>
        <taxon>Laurasiatheria</taxon>
        <taxon>Chiroptera</taxon>
        <taxon>Yinpterochiroptera</taxon>
        <taxon>Pteropodoidea</taxon>
        <taxon>Pteropodidae</taxon>
        <taxon>Rousettinae</taxon>
        <taxon>Rousettus</taxon>
    </lineage>
</organism>
<dbReference type="InterPro" id="IPR007237">
    <property type="entry name" value="CD20-like"/>
</dbReference>
<dbReference type="PANTHER" id="PTHR23320:SF54">
    <property type="entry name" value="MEMBRANE-SPANNING 4-DOMAINS SUBFAMILY A MEMBER 5"/>
    <property type="match status" value="1"/>
</dbReference>
<comment type="caution">
    <text evidence="7">The sequence shown here is derived from an EMBL/GenBank/DDBJ whole genome shotgun (WGS) entry which is preliminary data.</text>
</comment>
<dbReference type="AlphaFoldDB" id="A0A7J8H2D1"/>
<keyword evidence="5 6" id="KW-0472">Membrane</keyword>
<keyword evidence="4 6" id="KW-1133">Transmembrane helix</keyword>
<keyword evidence="8" id="KW-1185">Reference proteome</keyword>
<accession>A0A7J8H2D1</accession>
<dbReference type="Pfam" id="PF04103">
    <property type="entry name" value="CD20"/>
    <property type="match status" value="1"/>
</dbReference>
<dbReference type="Proteomes" id="UP000593571">
    <property type="component" value="Unassembled WGS sequence"/>
</dbReference>
<reference evidence="7 8" key="1">
    <citation type="journal article" date="2020" name="Nature">
        <title>Six reference-quality genomes reveal evolution of bat adaptations.</title>
        <authorList>
            <person name="Jebb D."/>
            <person name="Huang Z."/>
            <person name="Pippel M."/>
            <person name="Hughes G.M."/>
            <person name="Lavrichenko K."/>
            <person name="Devanna P."/>
            <person name="Winkler S."/>
            <person name="Jermiin L.S."/>
            <person name="Skirmuntt E.C."/>
            <person name="Katzourakis A."/>
            <person name="Burkitt-Gray L."/>
            <person name="Ray D.A."/>
            <person name="Sullivan K.A.M."/>
            <person name="Roscito J.G."/>
            <person name="Kirilenko B.M."/>
            <person name="Davalos L.M."/>
            <person name="Corthals A.P."/>
            <person name="Power M.L."/>
            <person name="Jones G."/>
            <person name="Ransome R.D."/>
            <person name="Dechmann D.K.N."/>
            <person name="Locatelli A.G."/>
            <person name="Puechmaille S.J."/>
            <person name="Fedrigo O."/>
            <person name="Jarvis E.D."/>
            <person name="Hiller M."/>
            <person name="Vernes S.C."/>
            <person name="Myers E.W."/>
            <person name="Teeling E.C."/>
        </authorList>
    </citation>
    <scope>NUCLEOTIDE SEQUENCE [LARGE SCALE GENOMIC DNA]</scope>
    <source>
        <strain evidence="7">MRouAeg1</strain>
        <tissue evidence="7">Muscle</tissue>
    </source>
</reference>
<feature type="transmembrane region" description="Helical" evidence="6">
    <location>
        <begin position="180"/>
        <end position="199"/>
    </location>
</feature>
<proteinExistence type="inferred from homology"/>
<evidence type="ECO:0000256" key="5">
    <source>
        <dbReference type="ARBA" id="ARBA00023136"/>
    </source>
</evidence>
<dbReference type="PANTHER" id="PTHR23320">
    <property type="entry name" value="MEMBRANE-SPANNING 4-DOMAINS SUBFAMILY A MS4A -RELATED"/>
    <property type="match status" value="1"/>
</dbReference>
<evidence type="ECO:0000256" key="3">
    <source>
        <dbReference type="ARBA" id="ARBA00022692"/>
    </source>
</evidence>
<evidence type="ECO:0000256" key="2">
    <source>
        <dbReference type="ARBA" id="ARBA00009565"/>
    </source>
</evidence>
<feature type="transmembrane region" description="Helical" evidence="6">
    <location>
        <begin position="122"/>
        <end position="141"/>
    </location>
</feature>
<sequence>MDSGTTHNPVFLVFPPQVTVPEFQSTNSAATMVESQIPFPKLLATKMKIFGTIQILVGLMNFSFGVIFLFTYESPYPRFPFIFVTGYPFWSSVLFINSGAFLVALERRTTDILMKMSRTMNFFSALAATVGVILLVFGFILDQNYFCGYAGDVRECKPVTALFIVSMLHFSNSFKCEDELAPQISIIRIMLLTHVFSFVHKHLRKS</sequence>
<protein>
    <submittedName>
        <fullName evidence="7">Membrane spanning 4-domains A5</fullName>
    </submittedName>
</protein>
<evidence type="ECO:0000256" key="4">
    <source>
        <dbReference type="ARBA" id="ARBA00022989"/>
    </source>
</evidence>
<evidence type="ECO:0000256" key="6">
    <source>
        <dbReference type="SAM" id="Phobius"/>
    </source>
</evidence>
<evidence type="ECO:0000313" key="7">
    <source>
        <dbReference type="EMBL" id="KAF6466474.1"/>
    </source>
</evidence>
<dbReference type="EMBL" id="JACASE010000005">
    <property type="protein sequence ID" value="KAF6466474.1"/>
    <property type="molecule type" value="Genomic_DNA"/>
</dbReference>
<dbReference type="InterPro" id="IPR030417">
    <property type="entry name" value="MS4A"/>
</dbReference>
<comment type="similarity">
    <text evidence="2">Belongs to the MS4A family.</text>
</comment>
<gene>
    <name evidence="7" type="ORF">HJG63_013610</name>
</gene>
<feature type="transmembrane region" description="Helical" evidence="6">
    <location>
        <begin position="49"/>
        <end position="72"/>
    </location>
</feature>
<dbReference type="GO" id="GO:0007166">
    <property type="term" value="P:cell surface receptor signaling pathway"/>
    <property type="evidence" value="ECO:0007669"/>
    <property type="project" value="TreeGrafter"/>
</dbReference>